<evidence type="ECO:0000259" key="3">
    <source>
        <dbReference type="PROSITE" id="PS50977"/>
    </source>
</evidence>
<keyword evidence="5" id="KW-1185">Reference proteome</keyword>
<dbReference type="GO" id="GO:0000976">
    <property type="term" value="F:transcription cis-regulatory region binding"/>
    <property type="evidence" value="ECO:0007669"/>
    <property type="project" value="TreeGrafter"/>
</dbReference>
<proteinExistence type="predicted"/>
<dbReference type="InterPro" id="IPR001647">
    <property type="entry name" value="HTH_TetR"/>
</dbReference>
<dbReference type="PROSITE" id="PS50977">
    <property type="entry name" value="HTH_TETR_2"/>
    <property type="match status" value="1"/>
</dbReference>
<feature type="domain" description="HTH tetR-type" evidence="3">
    <location>
        <begin position="8"/>
        <end position="68"/>
    </location>
</feature>
<dbReference type="PRINTS" id="PR00455">
    <property type="entry name" value="HTHTETR"/>
</dbReference>
<dbReference type="SUPFAM" id="SSF46689">
    <property type="entry name" value="Homeodomain-like"/>
    <property type="match status" value="1"/>
</dbReference>
<feature type="DNA-binding region" description="H-T-H motif" evidence="2">
    <location>
        <begin position="31"/>
        <end position="50"/>
    </location>
</feature>
<dbReference type="InterPro" id="IPR023772">
    <property type="entry name" value="DNA-bd_HTH_TetR-type_CS"/>
</dbReference>
<dbReference type="RefSeq" id="WP_181741308.1">
    <property type="nucleotide sequence ID" value="NZ_JACEOL010000038.1"/>
</dbReference>
<sequence length="136" mass="16041">MPKLVDHKKRKIQIAEAAWKVIVNEGIEQATVRKIAKTAGLSVGSLRHYFSSQSELLRFSMELVAKRVKERAEARKYDGDPMEFMTEAICEVLPIDEERRIEMEDRMAMHHLLYPKQFTYEKMIRTLKYHLRSLCK</sequence>
<reference evidence="4 5" key="1">
    <citation type="submission" date="2020-07" db="EMBL/GenBank/DDBJ databases">
        <title>Thermoactinomyces phylogeny.</title>
        <authorList>
            <person name="Dunlap C."/>
        </authorList>
    </citation>
    <scope>NUCLEOTIDE SEQUENCE [LARGE SCALE GENOMIC DNA]</scope>
    <source>
        <strain evidence="4 5">AMNI-1</strain>
    </source>
</reference>
<comment type="caution">
    <text evidence="4">The sequence shown here is derived from an EMBL/GenBank/DDBJ whole genome shotgun (WGS) entry which is preliminary data.</text>
</comment>
<evidence type="ECO:0000256" key="1">
    <source>
        <dbReference type="ARBA" id="ARBA00023125"/>
    </source>
</evidence>
<dbReference type="PANTHER" id="PTHR30055">
    <property type="entry name" value="HTH-TYPE TRANSCRIPTIONAL REGULATOR RUTR"/>
    <property type="match status" value="1"/>
</dbReference>
<name>A0A7W1XUA1_9BACL</name>
<dbReference type="PANTHER" id="PTHR30055:SF226">
    <property type="entry name" value="HTH-TYPE TRANSCRIPTIONAL REGULATOR PKSA"/>
    <property type="match status" value="1"/>
</dbReference>
<dbReference type="EMBL" id="JACEOL010000038">
    <property type="protein sequence ID" value="MBA4603115.1"/>
    <property type="molecule type" value="Genomic_DNA"/>
</dbReference>
<accession>A0A7W1XUA1</accession>
<gene>
    <name evidence="4" type="ORF">H2C83_12465</name>
</gene>
<dbReference type="PROSITE" id="PS01081">
    <property type="entry name" value="HTH_TETR_1"/>
    <property type="match status" value="1"/>
</dbReference>
<evidence type="ECO:0000313" key="4">
    <source>
        <dbReference type="EMBL" id="MBA4603115.1"/>
    </source>
</evidence>
<dbReference type="InterPro" id="IPR050109">
    <property type="entry name" value="HTH-type_TetR-like_transc_reg"/>
</dbReference>
<dbReference type="AlphaFoldDB" id="A0A7W1XUA1"/>
<organism evidence="4 5">
    <name type="scientific">Thermoactinomyces mirandus</name>
    <dbReference type="NCBI Taxonomy" id="2756294"/>
    <lineage>
        <taxon>Bacteria</taxon>
        <taxon>Bacillati</taxon>
        <taxon>Bacillota</taxon>
        <taxon>Bacilli</taxon>
        <taxon>Bacillales</taxon>
        <taxon>Thermoactinomycetaceae</taxon>
        <taxon>Thermoactinomyces</taxon>
    </lineage>
</organism>
<dbReference type="GO" id="GO:0003700">
    <property type="term" value="F:DNA-binding transcription factor activity"/>
    <property type="evidence" value="ECO:0007669"/>
    <property type="project" value="TreeGrafter"/>
</dbReference>
<evidence type="ECO:0000313" key="5">
    <source>
        <dbReference type="Proteomes" id="UP000538292"/>
    </source>
</evidence>
<dbReference type="Gene3D" id="1.10.357.10">
    <property type="entry name" value="Tetracycline Repressor, domain 2"/>
    <property type="match status" value="1"/>
</dbReference>
<protein>
    <submittedName>
        <fullName evidence="4">TetR/AcrR family transcriptional regulator</fullName>
    </submittedName>
</protein>
<keyword evidence="1 2" id="KW-0238">DNA-binding</keyword>
<dbReference type="InterPro" id="IPR009057">
    <property type="entry name" value="Homeodomain-like_sf"/>
</dbReference>
<dbReference type="Pfam" id="PF00440">
    <property type="entry name" value="TetR_N"/>
    <property type="match status" value="1"/>
</dbReference>
<dbReference type="Proteomes" id="UP000538292">
    <property type="component" value="Unassembled WGS sequence"/>
</dbReference>
<evidence type="ECO:0000256" key="2">
    <source>
        <dbReference type="PROSITE-ProRule" id="PRU00335"/>
    </source>
</evidence>